<dbReference type="Pfam" id="PF00481">
    <property type="entry name" value="PP2C"/>
    <property type="match status" value="1"/>
</dbReference>
<evidence type="ECO:0000313" key="6">
    <source>
        <dbReference type="EMBL" id="KAH6589362.1"/>
    </source>
</evidence>
<dbReference type="PROSITE" id="PS01032">
    <property type="entry name" value="PPM_1"/>
    <property type="match status" value="1"/>
</dbReference>
<dbReference type="InterPro" id="IPR015655">
    <property type="entry name" value="PP2C"/>
</dbReference>
<comment type="similarity">
    <text evidence="4">Belongs to the PP2C family.</text>
</comment>
<dbReference type="InterPro" id="IPR001932">
    <property type="entry name" value="PPM-type_phosphatase-like_dom"/>
</dbReference>
<dbReference type="PROSITE" id="PS51746">
    <property type="entry name" value="PPM_2"/>
    <property type="match status" value="1"/>
</dbReference>
<dbReference type="PANTHER" id="PTHR13832:SF792">
    <property type="entry name" value="GM14286P"/>
    <property type="match status" value="1"/>
</dbReference>
<feature type="domain" description="PPM-type phosphatase" evidence="5">
    <location>
        <begin position="157"/>
        <end position="488"/>
    </location>
</feature>
<dbReference type="SUPFAM" id="SSF81606">
    <property type="entry name" value="PP2C-like"/>
    <property type="match status" value="1"/>
</dbReference>
<dbReference type="Gene3D" id="3.60.40.10">
    <property type="entry name" value="PPM-type phosphatase domain"/>
    <property type="match status" value="1"/>
</dbReference>
<dbReference type="EMBL" id="JAFCIX010000466">
    <property type="protein sequence ID" value="KAH6589362.1"/>
    <property type="molecule type" value="Genomic_DNA"/>
</dbReference>
<dbReference type="PANTHER" id="PTHR13832">
    <property type="entry name" value="PROTEIN PHOSPHATASE 2C"/>
    <property type="match status" value="1"/>
</dbReference>
<comment type="caution">
    <text evidence="6">The sequence shown here is derived from an EMBL/GenBank/DDBJ whole genome shotgun (WGS) entry which is preliminary data.</text>
</comment>
<sequence length="530" mass="58389">MAKQIWTSSGWTGTVEHESMGTRHDNRALAARLADFLQPDIIRFANDQPHQRSKKTVKSPVEWPSIDRFPEAVVLSSARQVSQYRTKQSDQLAQLAGFNKNVTTSSGGIQSAQVYAPGEMAPPGIPDMPVEDIDRRLELNERFLVPGGSASEGAVVRVDVSELASNDPTEDRHIELALMGGGTLFGVFDGHADVHCANHLTALLPAAVRLALESNNSVGQALSEAFVAVDDHLLSLPFLAIPGFDTMTPLQIAQLPASERTKARKMILPALAGSCAVMAHVGKKDVHVAHAGDSRVVLGSLSNHGVWEATTLTSDHQACNPKEIDALRRAHPNEIDTVAFRHCEDGPLRVIGGLMPTRAFGDARYKWTLDVQEKVSALMHGLPSQRRQWPMLRYCISPPYIHAKPDIYRHTLTSRDHFLVIASDGLFEELTSEQVVDIVGDFLLHAPPNPTATSGIYEIRHVNIATHLLRQALKSGRYDDTHVSRLLTLSSSESRNWRDDMVIQIVLFEPAVKYLTENSKLVPKFHTLDQ</sequence>
<protein>
    <recommendedName>
        <fullName evidence="5">PPM-type phosphatase domain-containing protein</fullName>
    </recommendedName>
</protein>
<dbReference type="InterPro" id="IPR000222">
    <property type="entry name" value="PP2C_BS"/>
</dbReference>
<proteinExistence type="inferred from homology"/>
<reference evidence="6 7" key="1">
    <citation type="submission" date="2021-02" db="EMBL/GenBank/DDBJ databases">
        <title>Variation within the Batrachochytrium salamandrivorans European outbreak.</title>
        <authorList>
            <person name="Kelly M."/>
            <person name="Pasmans F."/>
            <person name="Shea T.P."/>
            <person name="Munoz J.F."/>
            <person name="Carranza S."/>
            <person name="Cuomo C.A."/>
            <person name="Martel A."/>
        </authorList>
    </citation>
    <scope>NUCLEOTIDE SEQUENCE [LARGE SCALE GENOMIC DNA]</scope>
    <source>
        <strain evidence="6 7">AMFP18/2</strain>
    </source>
</reference>
<accession>A0ABQ8F2J4</accession>
<dbReference type="CDD" id="cd00143">
    <property type="entry name" value="PP2Cc"/>
    <property type="match status" value="1"/>
</dbReference>
<evidence type="ECO:0000256" key="3">
    <source>
        <dbReference type="ARBA" id="ARBA00022912"/>
    </source>
</evidence>
<evidence type="ECO:0000259" key="5">
    <source>
        <dbReference type="PROSITE" id="PS51746"/>
    </source>
</evidence>
<name>A0ABQ8F2J4_9FUNG</name>
<keyword evidence="1" id="KW-0479">Metal-binding</keyword>
<keyword evidence="3 4" id="KW-0904">Protein phosphatase</keyword>
<evidence type="ECO:0000256" key="4">
    <source>
        <dbReference type="RuleBase" id="RU003465"/>
    </source>
</evidence>
<dbReference type="Proteomes" id="UP001648503">
    <property type="component" value="Unassembled WGS sequence"/>
</dbReference>
<keyword evidence="2 4" id="KW-0378">Hydrolase</keyword>
<evidence type="ECO:0000313" key="7">
    <source>
        <dbReference type="Proteomes" id="UP001648503"/>
    </source>
</evidence>
<dbReference type="SMART" id="SM00332">
    <property type="entry name" value="PP2Cc"/>
    <property type="match status" value="1"/>
</dbReference>
<evidence type="ECO:0000256" key="1">
    <source>
        <dbReference type="ARBA" id="ARBA00022723"/>
    </source>
</evidence>
<organism evidence="6 7">
    <name type="scientific">Batrachochytrium salamandrivorans</name>
    <dbReference type="NCBI Taxonomy" id="1357716"/>
    <lineage>
        <taxon>Eukaryota</taxon>
        <taxon>Fungi</taxon>
        <taxon>Fungi incertae sedis</taxon>
        <taxon>Chytridiomycota</taxon>
        <taxon>Chytridiomycota incertae sedis</taxon>
        <taxon>Chytridiomycetes</taxon>
        <taxon>Rhizophydiales</taxon>
        <taxon>Rhizophydiales incertae sedis</taxon>
        <taxon>Batrachochytrium</taxon>
    </lineage>
</organism>
<dbReference type="InterPro" id="IPR036457">
    <property type="entry name" value="PPM-type-like_dom_sf"/>
</dbReference>
<keyword evidence="7" id="KW-1185">Reference proteome</keyword>
<evidence type="ECO:0000256" key="2">
    <source>
        <dbReference type="ARBA" id="ARBA00022801"/>
    </source>
</evidence>
<gene>
    <name evidence="6" type="ORF">BASA50_010107</name>
</gene>